<evidence type="ECO:0000313" key="1">
    <source>
        <dbReference type="EMBL" id="KPC27203.1"/>
    </source>
</evidence>
<reference evidence="1 2" key="1">
    <citation type="submission" date="2015-07" db="EMBL/GenBank/DDBJ databases">
        <authorList>
            <person name="Noorani M."/>
        </authorList>
    </citation>
    <scope>NUCLEOTIDE SEQUENCE [LARGE SCALE GENOMIC DNA]</scope>
    <source>
        <strain evidence="1 2">0788_9</strain>
    </source>
</reference>
<sequence length="38" mass="4148">MGKSLDLGYQAMAADTARENAAINWCNALSEDMRDASR</sequence>
<organism evidence="1 2">
    <name type="scientific">Pseudomonas syringae pv. cilantro</name>
    <dbReference type="NCBI Taxonomy" id="81035"/>
    <lineage>
        <taxon>Bacteria</taxon>
        <taxon>Pseudomonadati</taxon>
        <taxon>Pseudomonadota</taxon>
        <taxon>Gammaproteobacteria</taxon>
        <taxon>Pseudomonadales</taxon>
        <taxon>Pseudomonadaceae</taxon>
        <taxon>Pseudomonas</taxon>
        <taxon>Pseudomonas syringae</taxon>
    </lineage>
</organism>
<evidence type="ECO:0000313" key="2">
    <source>
        <dbReference type="Proteomes" id="UP000037891"/>
    </source>
</evidence>
<gene>
    <name evidence="1" type="ORF">ABJ99_4828</name>
</gene>
<reference evidence="1 2" key="2">
    <citation type="submission" date="2015-10" db="EMBL/GenBank/DDBJ databases">
        <title>Comparative genomics and high-throughput reverse genetic screens identify a new phytobacterial MAMP and an Arabidopsis receptor required for immune elicitation.</title>
        <authorList>
            <person name="Mott G.A."/>
            <person name="Thakur S."/>
            <person name="Wang P.W."/>
            <person name="Desveaux D."/>
            <person name="Guttman D.S."/>
        </authorList>
    </citation>
    <scope>NUCLEOTIDE SEQUENCE [LARGE SCALE GENOMIC DNA]</scope>
    <source>
        <strain evidence="1 2">0788_9</strain>
    </source>
</reference>
<comment type="caution">
    <text evidence="1">The sequence shown here is derived from an EMBL/GenBank/DDBJ whole genome shotgun (WGS) entry which is preliminary data.</text>
</comment>
<proteinExistence type="predicted"/>
<dbReference type="Proteomes" id="UP000037891">
    <property type="component" value="Unassembled WGS sequence"/>
</dbReference>
<accession>A0A0N1JN94</accession>
<protein>
    <submittedName>
        <fullName evidence="1">Uncharacterized protein</fullName>
    </submittedName>
</protein>
<dbReference type="AlphaFoldDB" id="A0A0N1JN94"/>
<dbReference type="PATRIC" id="fig|81035.3.peg.5157"/>
<dbReference type="EMBL" id="LGLN01000069">
    <property type="protein sequence ID" value="KPC27203.1"/>
    <property type="molecule type" value="Genomic_DNA"/>
</dbReference>
<name>A0A0N1JN94_PSESX</name>